<dbReference type="PANTHER" id="PTHR34365:SF7">
    <property type="entry name" value="GLYCINE-RICH DOMAIN-CONTAINING PROTEIN 1"/>
    <property type="match status" value="1"/>
</dbReference>
<organism evidence="1 2">
    <name type="scientific">Aspergillus pseudoustus</name>
    <dbReference type="NCBI Taxonomy" id="1810923"/>
    <lineage>
        <taxon>Eukaryota</taxon>
        <taxon>Fungi</taxon>
        <taxon>Dikarya</taxon>
        <taxon>Ascomycota</taxon>
        <taxon>Pezizomycotina</taxon>
        <taxon>Eurotiomycetes</taxon>
        <taxon>Eurotiomycetidae</taxon>
        <taxon>Eurotiales</taxon>
        <taxon>Aspergillaceae</taxon>
        <taxon>Aspergillus</taxon>
        <taxon>Aspergillus subgen. Nidulantes</taxon>
    </lineage>
</organism>
<dbReference type="Pfam" id="PF07173">
    <property type="entry name" value="GRDP-like"/>
    <property type="match status" value="1"/>
</dbReference>
<keyword evidence="2" id="KW-1185">Reference proteome</keyword>
<name>A0ABR4KW03_9EURO</name>
<evidence type="ECO:0000313" key="2">
    <source>
        <dbReference type="Proteomes" id="UP001610446"/>
    </source>
</evidence>
<sequence length="484" mass="55954">MALASPSNLLTLHAAGKKVTKDLAYAKSNRYKYGLRATTIPDSSLFKGLSKEDPGPKALPTLTECAVHLEMLEAFQALRQEVIHSAALDKAFNILPEEKTVYRKKWTGTRRQRTYVIESRKIKDTTFATRRNSKWTYFLQIGAERFHQWIQIVNNCLKDHHENNADVSRYLLLPPLDVLMIWHAYLLNCDDFKTYCTTQKLDYVQNIVFPWAEIHAAINPDNWSYTLPLEHADWLRNVGNIDDNLIDALSNTPHTIQTKTITKHPAWRLLCEFDKTPKKAWAENDGNPFIETLSKARSTKKQNAPLVANVERQVIFVDKMHGHRWIRSPAAHGTLRRAVDRYDKFLHLFRLYPNNFLVPTLDVDLVWHTHQCSAENYRQFVTERAGKFINHDDKIGRGTLDNGFTSAEEWYRLAYGEQYQVCLCWTCEAILSAVEKLDDDALASGEATASLSDLSQRVEREVHYYREVETARRLRKALPIWNHG</sequence>
<reference evidence="1 2" key="1">
    <citation type="submission" date="2024-07" db="EMBL/GenBank/DDBJ databases">
        <title>Section-level genome sequencing and comparative genomics of Aspergillus sections Usti and Cavernicolus.</title>
        <authorList>
            <consortium name="Lawrence Berkeley National Laboratory"/>
            <person name="Nybo J.L."/>
            <person name="Vesth T.C."/>
            <person name="Theobald S."/>
            <person name="Frisvad J.C."/>
            <person name="Larsen T.O."/>
            <person name="Kjaerboelling I."/>
            <person name="Rothschild-Mancinelli K."/>
            <person name="Lyhne E.K."/>
            <person name="Kogle M.E."/>
            <person name="Barry K."/>
            <person name="Clum A."/>
            <person name="Na H."/>
            <person name="Ledsgaard L."/>
            <person name="Lin J."/>
            <person name="Lipzen A."/>
            <person name="Kuo A."/>
            <person name="Riley R."/>
            <person name="Mondo S."/>
            <person name="Labutti K."/>
            <person name="Haridas S."/>
            <person name="Pangalinan J."/>
            <person name="Salamov A.A."/>
            <person name="Simmons B.A."/>
            <person name="Magnuson J.K."/>
            <person name="Chen J."/>
            <person name="Drula E."/>
            <person name="Henrissat B."/>
            <person name="Wiebenga A."/>
            <person name="Lubbers R.J."/>
            <person name="Gomes A.C."/>
            <person name="Makela M.R."/>
            <person name="Stajich J."/>
            <person name="Grigoriev I.V."/>
            <person name="Mortensen U.H."/>
            <person name="De Vries R.P."/>
            <person name="Baker S.E."/>
            <person name="Andersen M.R."/>
        </authorList>
    </citation>
    <scope>NUCLEOTIDE SEQUENCE [LARGE SCALE GENOMIC DNA]</scope>
    <source>
        <strain evidence="1 2">CBS 123904</strain>
    </source>
</reference>
<dbReference type="InterPro" id="IPR009836">
    <property type="entry name" value="GRDP-like"/>
</dbReference>
<accession>A0ABR4KW03</accession>
<proteinExistence type="predicted"/>
<comment type="caution">
    <text evidence="1">The sequence shown here is derived from an EMBL/GenBank/DDBJ whole genome shotgun (WGS) entry which is preliminary data.</text>
</comment>
<dbReference type="EMBL" id="JBFXLU010000007">
    <property type="protein sequence ID" value="KAL2856450.1"/>
    <property type="molecule type" value="Genomic_DNA"/>
</dbReference>
<gene>
    <name evidence="1" type="ORF">BJY01DRAFT_203408</name>
</gene>
<protein>
    <submittedName>
        <fullName evidence="1">Uncharacterized protein</fullName>
    </submittedName>
</protein>
<dbReference type="PANTHER" id="PTHR34365">
    <property type="entry name" value="ENOLASE (DUF1399)"/>
    <property type="match status" value="1"/>
</dbReference>
<evidence type="ECO:0000313" key="1">
    <source>
        <dbReference type="EMBL" id="KAL2856450.1"/>
    </source>
</evidence>
<dbReference type="Proteomes" id="UP001610446">
    <property type="component" value="Unassembled WGS sequence"/>
</dbReference>